<reference evidence="1 2" key="1">
    <citation type="submission" date="2020-11" db="EMBL/GenBank/DDBJ databases">
        <title>Arthrobacter antarcticus sp. nov., isolated from Antarctic Soil.</title>
        <authorList>
            <person name="Li J."/>
        </authorList>
    </citation>
    <scope>NUCLEOTIDE SEQUENCE [LARGE SCALE GENOMIC DNA]</scope>
    <source>
        <strain evidence="1 2">Z1-20</strain>
    </source>
</reference>
<gene>
    <name evidence="1" type="ORF">IV500_08085</name>
</gene>
<dbReference type="Proteomes" id="UP000655366">
    <property type="component" value="Unassembled WGS sequence"/>
</dbReference>
<dbReference type="RefSeq" id="WP_196396285.1">
    <property type="nucleotide sequence ID" value="NZ_JADNYM010000008.1"/>
</dbReference>
<accession>A0A931G4Y9</accession>
<evidence type="ECO:0000313" key="2">
    <source>
        <dbReference type="Proteomes" id="UP000655366"/>
    </source>
</evidence>
<organism evidence="1 2">
    <name type="scientific">Arthrobacter terrae</name>
    <dbReference type="NCBI Taxonomy" id="2935737"/>
    <lineage>
        <taxon>Bacteria</taxon>
        <taxon>Bacillati</taxon>
        <taxon>Actinomycetota</taxon>
        <taxon>Actinomycetes</taxon>
        <taxon>Micrococcales</taxon>
        <taxon>Micrococcaceae</taxon>
        <taxon>Arthrobacter</taxon>
    </lineage>
</organism>
<proteinExistence type="predicted"/>
<dbReference type="EMBL" id="JADNYM010000008">
    <property type="protein sequence ID" value="MBG0739348.1"/>
    <property type="molecule type" value="Genomic_DNA"/>
</dbReference>
<name>A0A931G4Y9_9MICC</name>
<comment type="caution">
    <text evidence="1">The sequence shown here is derived from an EMBL/GenBank/DDBJ whole genome shotgun (WGS) entry which is preliminary data.</text>
</comment>
<evidence type="ECO:0000313" key="1">
    <source>
        <dbReference type="EMBL" id="MBG0739348.1"/>
    </source>
</evidence>
<protein>
    <submittedName>
        <fullName evidence="1">Uncharacterized protein</fullName>
    </submittedName>
</protein>
<sequence>MAKSEKSEKVERPTKKSEYELQFASVQARRGWRDLKATIRNPLVDAWDFLTHTPEQITPFNYPLRGELGLVKRAGASHERWQHKPTLKGDTRIWFYVVDQVVFLEQVHTSHPNETKS</sequence>
<keyword evidence="2" id="KW-1185">Reference proteome</keyword>
<dbReference type="AlphaFoldDB" id="A0A931G4Y9"/>